<evidence type="ECO:0000256" key="1">
    <source>
        <dbReference type="SAM" id="SignalP"/>
    </source>
</evidence>
<accession>A0ABP9BKD3</accession>
<dbReference type="EMBL" id="BAABIG010000022">
    <property type="protein sequence ID" value="GAA4796885.1"/>
    <property type="molecule type" value="Genomic_DNA"/>
</dbReference>
<evidence type="ECO:0000313" key="3">
    <source>
        <dbReference type="Proteomes" id="UP001501265"/>
    </source>
</evidence>
<comment type="caution">
    <text evidence="2">The sequence shown here is derived from an EMBL/GenBank/DDBJ whole genome shotgun (WGS) entry which is preliminary data.</text>
</comment>
<dbReference type="Proteomes" id="UP001501265">
    <property type="component" value="Unassembled WGS sequence"/>
</dbReference>
<feature type="chain" id="PRO_5045163850" evidence="1">
    <location>
        <begin position="20"/>
        <end position="63"/>
    </location>
</feature>
<keyword evidence="1" id="KW-0732">Signal</keyword>
<keyword evidence="3" id="KW-1185">Reference proteome</keyword>
<sequence length="63" mass="6416">MSKRLLRSVLVAAFSAVVAFGTLNGLDAAQGDGRADSVWSMTVVSAGPVGTDVESGTDDSVWS</sequence>
<feature type="signal peptide" evidence="1">
    <location>
        <begin position="1"/>
        <end position="19"/>
    </location>
</feature>
<name>A0ABP9BKD3_9ACTN</name>
<protein>
    <submittedName>
        <fullName evidence="2">Uncharacterized protein</fullName>
    </submittedName>
</protein>
<gene>
    <name evidence="2" type="ORF">GCM10023220_24890</name>
</gene>
<proteinExistence type="predicted"/>
<reference evidence="3" key="1">
    <citation type="journal article" date="2019" name="Int. J. Syst. Evol. Microbiol.">
        <title>The Global Catalogue of Microorganisms (GCM) 10K type strain sequencing project: providing services to taxonomists for standard genome sequencing and annotation.</title>
        <authorList>
            <consortium name="The Broad Institute Genomics Platform"/>
            <consortium name="The Broad Institute Genome Sequencing Center for Infectious Disease"/>
            <person name="Wu L."/>
            <person name="Ma J."/>
        </authorList>
    </citation>
    <scope>NUCLEOTIDE SEQUENCE [LARGE SCALE GENOMIC DNA]</scope>
    <source>
        <strain evidence="3">JCM 18081</strain>
    </source>
</reference>
<evidence type="ECO:0000313" key="2">
    <source>
        <dbReference type="EMBL" id="GAA4796885.1"/>
    </source>
</evidence>
<organism evidence="2 3">
    <name type="scientific">Streptomyces ziwulingensis</name>
    <dbReference type="NCBI Taxonomy" id="1045501"/>
    <lineage>
        <taxon>Bacteria</taxon>
        <taxon>Bacillati</taxon>
        <taxon>Actinomycetota</taxon>
        <taxon>Actinomycetes</taxon>
        <taxon>Kitasatosporales</taxon>
        <taxon>Streptomycetaceae</taxon>
        <taxon>Streptomyces</taxon>
    </lineage>
</organism>